<accession>U4TW38</accession>
<evidence type="ECO:0000259" key="5">
    <source>
        <dbReference type="PROSITE" id="PS50931"/>
    </source>
</evidence>
<dbReference type="Pfam" id="PF00126">
    <property type="entry name" value="HTH_1"/>
    <property type="match status" value="1"/>
</dbReference>
<keyword evidence="3" id="KW-0238">DNA-binding</keyword>
<comment type="similarity">
    <text evidence="1">Belongs to the LysR transcriptional regulatory family.</text>
</comment>
<evidence type="ECO:0000313" key="6">
    <source>
        <dbReference type="EMBL" id="ERL65602.1"/>
    </source>
</evidence>
<dbReference type="Gene3D" id="3.40.190.10">
    <property type="entry name" value="Periplasmic binding protein-like II"/>
    <property type="match status" value="1"/>
</dbReference>
<dbReference type="Gene3D" id="3.40.190.290">
    <property type="match status" value="1"/>
</dbReference>
<evidence type="ECO:0000256" key="3">
    <source>
        <dbReference type="ARBA" id="ARBA00023125"/>
    </source>
</evidence>
<dbReference type="EMBL" id="KI271585">
    <property type="protein sequence ID" value="ERL65602.1"/>
    <property type="molecule type" value="Genomic_DNA"/>
</dbReference>
<dbReference type="Proteomes" id="UP000030647">
    <property type="component" value="Unassembled WGS sequence"/>
</dbReference>
<dbReference type="GO" id="GO:0000976">
    <property type="term" value="F:transcription cis-regulatory region binding"/>
    <property type="evidence" value="ECO:0007669"/>
    <property type="project" value="TreeGrafter"/>
</dbReference>
<dbReference type="InterPro" id="IPR005119">
    <property type="entry name" value="LysR_subst-bd"/>
</dbReference>
<dbReference type="InterPro" id="IPR000847">
    <property type="entry name" value="LysR_HTH_N"/>
</dbReference>
<protein>
    <recommendedName>
        <fullName evidence="5">HTH lysR-type domain-containing protein</fullName>
    </recommendedName>
</protein>
<gene>
    <name evidence="6" type="ORF">L248_2288</name>
</gene>
<dbReference type="PROSITE" id="PS50931">
    <property type="entry name" value="HTH_LYSR"/>
    <property type="match status" value="1"/>
</dbReference>
<dbReference type="PANTHER" id="PTHR30126">
    <property type="entry name" value="HTH-TYPE TRANSCRIPTIONAL REGULATOR"/>
    <property type="match status" value="1"/>
</dbReference>
<dbReference type="eggNOG" id="COG0583">
    <property type="taxonomic scope" value="Bacteria"/>
</dbReference>
<dbReference type="Pfam" id="PF03466">
    <property type="entry name" value="LysR_substrate"/>
    <property type="match status" value="1"/>
</dbReference>
<reference evidence="7" key="1">
    <citation type="journal article" date="2013" name="Genome Announc.">
        <title>Whole-Genome Sequencing of Lactobacillus shenzhenensis Strain LY-73T.</title>
        <authorList>
            <person name="Lin Z."/>
            <person name="Liu Z."/>
            <person name="Yang R."/>
            <person name="Zou Y."/>
            <person name="Wan D."/>
            <person name="Chen J."/>
            <person name="Guo M."/>
            <person name="Zhao J."/>
            <person name="Fang C."/>
            <person name="Yang R."/>
            <person name="Liu F."/>
        </authorList>
    </citation>
    <scope>NUCLEOTIDE SEQUENCE [LARGE SCALE GENOMIC DNA]</scope>
    <source>
        <strain evidence="7">LY-73</strain>
    </source>
</reference>
<dbReference type="PANTHER" id="PTHR30126:SF40">
    <property type="entry name" value="HTH-TYPE TRANSCRIPTIONAL REGULATOR GLTR"/>
    <property type="match status" value="1"/>
</dbReference>
<dbReference type="SUPFAM" id="SSF53850">
    <property type="entry name" value="Periplasmic binding protein-like II"/>
    <property type="match status" value="1"/>
</dbReference>
<dbReference type="PRINTS" id="PR00039">
    <property type="entry name" value="HTHLYSR"/>
</dbReference>
<dbReference type="AlphaFoldDB" id="U4TW38"/>
<keyword evidence="2" id="KW-0805">Transcription regulation</keyword>
<organism evidence="6 7">
    <name type="scientific">Schleiferilactobacillus shenzhenensis LY-73</name>
    <dbReference type="NCBI Taxonomy" id="1231336"/>
    <lineage>
        <taxon>Bacteria</taxon>
        <taxon>Bacillati</taxon>
        <taxon>Bacillota</taxon>
        <taxon>Bacilli</taxon>
        <taxon>Lactobacillales</taxon>
        <taxon>Lactobacillaceae</taxon>
        <taxon>Schleiferilactobacillus</taxon>
    </lineage>
</organism>
<evidence type="ECO:0000256" key="1">
    <source>
        <dbReference type="ARBA" id="ARBA00009437"/>
    </source>
</evidence>
<sequence>MAVYETRSFSLAARHLYTTQPTVSHHIRKLEAQLNTPLFVRNKRSATVPTAAADLLYVASGKLLAEWAKTKEAVQNVHDDEYVELRIGLSQSVATVLFPQVAAALAQQFPFLHYDVTVLNSQKVLQQLEAQRIDLGFVEQPLVLRGAVRLTLCPDQLVAAGQPTGTWITREEGSGIRFYTAQYLREQGITPRHLMTVNSNTLLRTLIEGGVGQGLLSRRVPLANVPTTPLGAQFRRHFYLFQNTAAAWPHQKQVVAAIQAVAAQLA</sequence>
<keyword evidence="7" id="KW-1185">Reference proteome</keyword>
<evidence type="ECO:0000313" key="7">
    <source>
        <dbReference type="Proteomes" id="UP000030647"/>
    </source>
</evidence>
<evidence type="ECO:0000256" key="2">
    <source>
        <dbReference type="ARBA" id="ARBA00023015"/>
    </source>
</evidence>
<keyword evidence="4" id="KW-0804">Transcription</keyword>
<feature type="domain" description="HTH lysR-type" evidence="5">
    <location>
        <begin position="1"/>
        <end position="50"/>
    </location>
</feature>
<dbReference type="HOGENOM" id="CLU_039613_17_0_9"/>
<dbReference type="Gene3D" id="1.10.10.10">
    <property type="entry name" value="Winged helix-like DNA-binding domain superfamily/Winged helix DNA-binding domain"/>
    <property type="match status" value="1"/>
</dbReference>
<dbReference type="GO" id="GO:0003700">
    <property type="term" value="F:DNA-binding transcription factor activity"/>
    <property type="evidence" value="ECO:0007669"/>
    <property type="project" value="InterPro"/>
</dbReference>
<evidence type="ECO:0000256" key="4">
    <source>
        <dbReference type="ARBA" id="ARBA00023163"/>
    </source>
</evidence>
<dbReference type="SUPFAM" id="SSF46785">
    <property type="entry name" value="Winged helix' DNA-binding domain"/>
    <property type="match status" value="1"/>
</dbReference>
<dbReference type="InterPro" id="IPR036390">
    <property type="entry name" value="WH_DNA-bd_sf"/>
</dbReference>
<name>U4TW38_9LACO</name>
<dbReference type="STRING" id="1231336.L248_2288"/>
<dbReference type="InterPro" id="IPR036388">
    <property type="entry name" value="WH-like_DNA-bd_sf"/>
</dbReference>
<proteinExistence type="inferred from homology"/>